<reference evidence="5" key="1">
    <citation type="submission" date="2010-02" db="EMBL/GenBank/DDBJ databases">
        <title>Sequencing and annotation of the Blastocystis hominis genome.</title>
        <authorList>
            <person name="Wincker P."/>
        </authorList>
    </citation>
    <scope>NUCLEOTIDE SEQUENCE</scope>
    <source>
        <strain evidence="5">Singapore isolate B</strain>
    </source>
</reference>
<dbReference type="Pfam" id="PF12265">
    <property type="entry name" value="CAF1C_H4-bd"/>
    <property type="match status" value="1"/>
</dbReference>
<dbReference type="PANTHER" id="PTHR22850">
    <property type="entry name" value="WD40 REPEAT FAMILY"/>
    <property type="match status" value="1"/>
</dbReference>
<feature type="domain" description="Histone-binding protein RBBP4-like N-terminal" evidence="4">
    <location>
        <begin position="45"/>
        <end position="103"/>
    </location>
</feature>
<evidence type="ECO:0000313" key="6">
    <source>
        <dbReference type="Proteomes" id="UP000008312"/>
    </source>
</evidence>
<proteinExistence type="predicted"/>
<feature type="region of interest" description="Disordered" evidence="3">
    <location>
        <begin position="1"/>
        <end position="40"/>
    </location>
</feature>
<dbReference type="InterPro" id="IPR050459">
    <property type="entry name" value="WD_repeat_RBAP46/RBAP48/MSI1"/>
</dbReference>
<keyword evidence="6" id="KW-1185">Reference proteome</keyword>
<dbReference type="EMBL" id="FN668657">
    <property type="protein sequence ID" value="CBK23227.2"/>
    <property type="molecule type" value="Genomic_DNA"/>
</dbReference>
<organism evidence="5">
    <name type="scientific">Blastocystis hominis</name>
    <dbReference type="NCBI Taxonomy" id="12968"/>
    <lineage>
        <taxon>Eukaryota</taxon>
        <taxon>Sar</taxon>
        <taxon>Stramenopiles</taxon>
        <taxon>Bigyra</taxon>
        <taxon>Opalozoa</taxon>
        <taxon>Opalinata</taxon>
        <taxon>Blastocystidae</taxon>
        <taxon>Blastocystis</taxon>
    </lineage>
</organism>
<keyword evidence="2" id="KW-0677">Repeat</keyword>
<dbReference type="RefSeq" id="XP_012897275.1">
    <property type="nucleotide sequence ID" value="XM_013041821.1"/>
</dbReference>
<evidence type="ECO:0000256" key="2">
    <source>
        <dbReference type="ARBA" id="ARBA00022737"/>
    </source>
</evidence>
<dbReference type="InterPro" id="IPR022052">
    <property type="entry name" value="Histone-bd_RBBP4-like_N"/>
</dbReference>
<keyword evidence="1" id="KW-0853">WD repeat</keyword>
<sequence length="204" mass="23019">MESSDNDSYSEGGKKQQADVPASDERVESTNVEADEAEDEELSPYNIWKTNAQFLYDLLLHHHTQWPCTSCSWGQIINESNTSSVAPLSQVVFLSTHTDGTYNEGLRKWNNSPEAIVMAAVEMTRRRGTQTWFIGKFNENQRNRNFVNVKNIIHPNDVSRVKTIPGSAWVVSHSTDSNVFLWNSETQGNHVNREGSTSSIPDIM</sequence>
<dbReference type="GeneID" id="24922715"/>
<dbReference type="Proteomes" id="UP000008312">
    <property type="component" value="Unassembled WGS sequence"/>
</dbReference>
<protein>
    <recommendedName>
        <fullName evidence="4">Histone-binding protein RBBP4-like N-terminal domain-containing protein</fullName>
    </recommendedName>
</protein>
<evidence type="ECO:0000313" key="5">
    <source>
        <dbReference type="EMBL" id="CBK23227.2"/>
    </source>
</evidence>
<evidence type="ECO:0000259" key="4">
    <source>
        <dbReference type="Pfam" id="PF12265"/>
    </source>
</evidence>
<feature type="compositionally biased region" description="Basic and acidic residues" evidence="3">
    <location>
        <begin position="12"/>
        <end position="28"/>
    </location>
</feature>
<dbReference type="InParanoid" id="D8M588"/>
<name>D8M588_BLAHO</name>
<dbReference type="OrthoDB" id="427795at2759"/>
<dbReference type="AlphaFoldDB" id="D8M588"/>
<accession>D8M588</accession>
<evidence type="ECO:0000256" key="1">
    <source>
        <dbReference type="ARBA" id="ARBA00022574"/>
    </source>
</evidence>
<gene>
    <name evidence="5" type="ORF">GSBLH_T00006591001</name>
</gene>
<dbReference type="InterPro" id="IPR015943">
    <property type="entry name" value="WD40/YVTN_repeat-like_dom_sf"/>
</dbReference>
<dbReference type="Gene3D" id="2.130.10.10">
    <property type="entry name" value="YVTN repeat-like/Quinoprotein amine dehydrogenase"/>
    <property type="match status" value="1"/>
</dbReference>
<evidence type="ECO:0000256" key="3">
    <source>
        <dbReference type="SAM" id="MobiDB-lite"/>
    </source>
</evidence>